<dbReference type="InterPro" id="IPR006015">
    <property type="entry name" value="Universal_stress_UspA"/>
</dbReference>
<dbReference type="PANTHER" id="PTHR46268">
    <property type="entry name" value="STRESS RESPONSE PROTEIN NHAX"/>
    <property type="match status" value="1"/>
</dbReference>
<dbReference type="PRINTS" id="PR01438">
    <property type="entry name" value="UNVRSLSTRESS"/>
</dbReference>
<dbReference type="Proteomes" id="UP000641646">
    <property type="component" value="Unassembled WGS sequence"/>
</dbReference>
<gene>
    <name evidence="3" type="ORF">H6G03_22380</name>
</gene>
<keyword evidence="4" id="KW-1185">Reference proteome</keyword>
<comment type="similarity">
    <text evidence="1">Belongs to the universal stress protein A family.</text>
</comment>
<protein>
    <submittedName>
        <fullName evidence="3">Universal stress protein</fullName>
    </submittedName>
</protein>
<evidence type="ECO:0000313" key="3">
    <source>
        <dbReference type="EMBL" id="MBD2183777.1"/>
    </source>
</evidence>
<name>A0A926VJC1_9CYAN</name>
<dbReference type="RefSeq" id="WP_190468829.1">
    <property type="nucleotide sequence ID" value="NZ_JACJPW010000064.1"/>
</dbReference>
<dbReference type="PANTHER" id="PTHR46268:SF8">
    <property type="entry name" value="UNIVERSAL STRESS PROTEIN SLL1388"/>
    <property type="match status" value="1"/>
</dbReference>
<organism evidence="3 4">
    <name type="scientific">Aerosakkonema funiforme FACHB-1375</name>
    <dbReference type="NCBI Taxonomy" id="2949571"/>
    <lineage>
        <taxon>Bacteria</taxon>
        <taxon>Bacillati</taxon>
        <taxon>Cyanobacteriota</taxon>
        <taxon>Cyanophyceae</taxon>
        <taxon>Oscillatoriophycideae</taxon>
        <taxon>Aerosakkonematales</taxon>
        <taxon>Aerosakkonemataceae</taxon>
        <taxon>Aerosakkonema</taxon>
    </lineage>
</organism>
<dbReference type="InterPro" id="IPR014729">
    <property type="entry name" value="Rossmann-like_a/b/a_fold"/>
</dbReference>
<sequence length="171" mass="18512">MGFKKILVALDYSPLGRAVFDRALELAQATGASLRLLHCMTNDTIAEPIGPIPVEMGFYPEFAGYSYRAQPQLTEKRLEEAQIMLQNFCQTAQKQGVTADFDCQIGEASQSICKAAQNWGADLLVLGRRGRTGLTEALMGSVSNYVMHHAPCSVLVIQSVDIGADDGSALE</sequence>
<dbReference type="Pfam" id="PF00582">
    <property type="entry name" value="Usp"/>
    <property type="match status" value="1"/>
</dbReference>
<dbReference type="SUPFAM" id="SSF52402">
    <property type="entry name" value="Adenine nucleotide alpha hydrolases-like"/>
    <property type="match status" value="1"/>
</dbReference>
<evidence type="ECO:0000313" key="4">
    <source>
        <dbReference type="Proteomes" id="UP000641646"/>
    </source>
</evidence>
<dbReference type="InterPro" id="IPR006016">
    <property type="entry name" value="UspA"/>
</dbReference>
<dbReference type="EMBL" id="JACJPW010000064">
    <property type="protein sequence ID" value="MBD2183777.1"/>
    <property type="molecule type" value="Genomic_DNA"/>
</dbReference>
<reference evidence="3" key="2">
    <citation type="submission" date="2020-08" db="EMBL/GenBank/DDBJ databases">
        <authorList>
            <person name="Chen M."/>
            <person name="Teng W."/>
            <person name="Zhao L."/>
            <person name="Hu C."/>
            <person name="Zhou Y."/>
            <person name="Han B."/>
            <person name="Song L."/>
            <person name="Shu W."/>
        </authorList>
    </citation>
    <scope>NUCLEOTIDE SEQUENCE</scope>
    <source>
        <strain evidence="3">FACHB-1375</strain>
    </source>
</reference>
<evidence type="ECO:0000256" key="1">
    <source>
        <dbReference type="ARBA" id="ARBA00008791"/>
    </source>
</evidence>
<reference evidence="3" key="1">
    <citation type="journal article" date="2015" name="ISME J.">
        <title>Draft Genome Sequence of Streptomyces incarnatus NRRL8089, which Produces the Nucleoside Antibiotic Sinefungin.</title>
        <authorList>
            <person name="Oshima K."/>
            <person name="Hattori M."/>
            <person name="Shimizu H."/>
            <person name="Fukuda K."/>
            <person name="Nemoto M."/>
            <person name="Inagaki K."/>
            <person name="Tamura T."/>
        </authorList>
    </citation>
    <scope>NUCLEOTIDE SEQUENCE</scope>
    <source>
        <strain evidence="3">FACHB-1375</strain>
    </source>
</reference>
<proteinExistence type="inferred from homology"/>
<evidence type="ECO:0000259" key="2">
    <source>
        <dbReference type="Pfam" id="PF00582"/>
    </source>
</evidence>
<accession>A0A926VJC1</accession>
<dbReference type="CDD" id="cd00293">
    <property type="entry name" value="USP-like"/>
    <property type="match status" value="1"/>
</dbReference>
<comment type="caution">
    <text evidence="3">The sequence shown here is derived from an EMBL/GenBank/DDBJ whole genome shotgun (WGS) entry which is preliminary data.</text>
</comment>
<feature type="domain" description="UspA" evidence="2">
    <location>
        <begin position="3"/>
        <end position="157"/>
    </location>
</feature>
<dbReference type="Gene3D" id="3.40.50.620">
    <property type="entry name" value="HUPs"/>
    <property type="match status" value="1"/>
</dbReference>
<dbReference type="AlphaFoldDB" id="A0A926VJC1"/>